<protein>
    <submittedName>
        <fullName evidence="2">Uncharacterized protein</fullName>
    </submittedName>
</protein>
<name>A0A4Q2K9A5_9FIRM</name>
<dbReference type="AlphaFoldDB" id="A0A4Q2K9A5"/>
<keyword evidence="3" id="KW-1185">Reference proteome</keyword>
<feature type="region of interest" description="Disordered" evidence="1">
    <location>
        <begin position="1"/>
        <end position="32"/>
    </location>
</feature>
<proteinExistence type="predicted"/>
<feature type="compositionally biased region" description="Basic and acidic residues" evidence="1">
    <location>
        <begin position="1"/>
        <end position="20"/>
    </location>
</feature>
<gene>
    <name evidence="2" type="ORF">ESZ91_08890</name>
</gene>
<dbReference type="Proteomes" id="UP000291269">
    <property type="component" value="Unassembled WGS sequence"/>
</dbReference>
<evidence type="ECO:0000313" key="2">
    <source>
        <dbReference type="EMBL" id="RXZ58166.1"/>
    </source>
</evidence>
<dbReference type="RefSeq" id="WP_129226396.1">
    <property type="nucleotide sequence ID" value="NZ_SDOZ01000003.1"/>
</dbReference>
<accession>A0A4Q2K9A5</accession>
<organism evidence="2 3">
    <name type="scientific">Candidatus Borkfalkia ceftriaxoniphila</name>
    <dbReference type="NCBI Taxonomy" id="2508949"/>
    <lineage>
        <taxon>Bacteria</taxon>
        <taxon>Bacillati</taxon>
        <taxon>Bacillota</taxon>
        <taxon>Clostridia</taxon>
        <taxon>Christensenellales</taxon>
        <taxon>Christensenellaceae</taxon>
        <taxon>Candidatus Borkfalkia</taxon>
    </lineage>
</organism>
<reference evidence="2 3" key="1">
    <citation type="journal article" date="2019" name="Gut">
        <title>Antibiotics-induced monodominance of a novel gut bacterial order.</title>
        <authorList>
            <person name="Hildebrand F."/>
            <person name="Moitinho-Silva L."/>
            <person name="Blasche S."/>
            <person name="Jahn M.T."/>
            <person name="Gossmann T.I."/>
            <person name="Heuerta-Cepas J."/>
            <person name="Hercog R."/>
            <person name="Luetge M."/>
            <person name="Bahram M."/>
            <person name="Pryszlak A."/>
            <person name="Alves R.J."/>
            <person name="Waszak S.M."/>
            <person name="Zhu A."/>
            <person name="Ye L."/>
            <person name="Costea P.I."/>
            <person name="Aalvink S."/>
            <person name="Belzer C."/>
            <person name="Forslund S.K."/>
            <person name="Sunagawa S."/>
            <person name="Hentschel U."/>
            <person name="Merten C."/>
            <person name="Patil K.R."/>
            <person name="Benes V."/>
            <person name="Bork P."/>
        </authorList>
    </citation>
    <scope>NUCLEOTIDE SEQUENCE [LARGE SCALE GENOMIC DNA]</scope>
    <source>
        <strain evidence="2 3">HDS1380</strain>
    </source>
</reference>
<sequence>MERKEDSSRRITRRKYEEKHKERRKQTSGNFGTMIPRALYDEINEFLRVNNITKVRLIVEGYEALKRELSNTTQNK</sequence>
<evidence type="ECO:0000256" key="1">
    <source>
        <dbReference type="SAM" id="MobiDB-lite"/>
    </source>
</evidence>
<dbReference type="EMBL" id="SDOZ01000003">
    <property type="protein sequence ID" value="RXZ58166.1"/>
    <property type="molecule type" value="Genomic_DNA"/>
</dbReference>
<evidence type="ECO:0000313" key="3">
    <source>
        <dbReference type="Proteomes" id="UP000291269"/>
    </source>
</evidence>
<comment type="caution">
    <text evidence="2">The sequence shown here is derived from an EMBL/GenBank/DDBJ whole genome shotgun (WGS) entry which is preliminary data.</text>
</comment>